<gene>
    <name evidence="1" type="ORF">FVP33_13580</name>
</gene>
<comment type="caution">
    <text evidence="1">The sequence shown here is derived from an EMBL/GenBank/DDBJ whole genome shotgun (WGS) entry which is preliminary data.</text>
</comment>
<protein>
    <recommendedName>
        <fullName evidence="3">Flagellar export protein FliJ</fullName>
    </recommendedName>
</protein>
<dbReference type="EMBL" id="VRMG01000009">
    <property type="protein sequence ID" value="TXN29517.1"/>
    <property type="molecule type" value="Genomic_DNA"/>
</dbReference>
<evidence type="ECO:0000313" key="1">
    <source>
        <dbReference type="EMBL" id="TXN29517.1"/>
    </source>
</evidence>
<accession>A0A5C8UPS5</accession>
<organism evidence="1 2">
    <name type="scientific">Lacisediminihabitans profunda</name>
    <dbReference type="NCBI Taxonomy" id="2594790"/>
    <lineage>
        <taxon>Bacteria</taxon>
        <taxon>Bacillati</taxon>
        <taxon>Actinomycetota</taxon>
        <taxon>Actinomycetes</taxon>
        <taxon>Micrococcales</taxon>
        <taxon>Microbacteriaceae</taxon>
        <taxon>Lacisediminihabitans</taxon>
    </lineage>
</organism>
<dbReference type="Gene3D" id="1.10.287.1700">
    <property type="match status" value="1"/>
</dbReference>
<dbReference type="InterPro" id="IPR053716">
    <property type="entry name" value="Flag_assembly_chemotaxis_eff"/>
</dbReference>
<sequence length="144" mass="15311">MARMFPLAGLLRLRQIQQDQAASDLASANARANESSARQRRARAALSVVPAEATSAAVLYAVAAARASSRSMLAELEALDSMHRASRDEASAAFTEARGRSVGLEKLEMRFSAAVASGEIVAEQAVLDEIASTGWHRSRSEAPQ</sequence>
<evidence type="ECO:0000313" key="2">
    <source>
        <dbReference type="Proteomes" id="UP000321379"/>
    </source>
</evidence>
<proteinExistence type="predicted"/>
<name>A0A5C8UPS5_9MICO</name>
<keyword evidence="2" id="KW-1185">Reference proteome</keyword>
<reference evidence="1 2" key="1">
    <citation type="submission" date="2019-08" db="EMBL/GenBank/DDBJ databases">
        <title>Bacterial whole genome sequence for Glaciihabitans sp. CHu50b-6-2.</title>
        <authorList>
            <person name="Jin L."/>
        </authorList>
    </citation>
    <scope>NUCLEOTIDE SEQUENCE [LARGE SCALE GENOMIC DNA]</scope>
    <source>
        <strain evidence="1 2">CHu50b-6-2</strain>
    </source>
</reference>
<evidence type="ECO:0008006" key="3">
    <source>
        <dbReference type="Google" id="ProtNLM"/>
    </source>
</evidence>
<dbReference type="Proteomes" id="UP000321379">
    <property type="component" value="Unassembled WGS sequence"/>
</dbReference>
<dbReference type="AlphaFoldDB" id="A0A5C8UPS5"/>